<comment type="similarity">
    <text evidence="2 6">Belongs to the class-I pyridoxal-phosphate-dependent aminotransferase family.</text>
</comment>
<dbReference type="HOGENOM" id="CLU_017584_4_3_6"/>
<dbReference type="InterPro" id="IPR015422">
    <property type="entry name" value="PyrdxlP-dep_Trfase_small"/>
</dbReference>
<dbReference type="InterPro" id="IPR050596">
    <property type="entry name" value="AspAT/PAT-like"/>
</dbReference>
<dbReference type="Gene3D" id="3.40.640.10">
    <property type="entry name" value="Type I PLP-dependent aspartate aminotransferase-like (Major domain)"/>
    <property type="match status" value="1"/>
</dbReference>
<evidence type="ECO:0000256" key="3">
    <source>
        <dbReference type="ARBA" id="ARBA00022576"/>
    </source>
</evidence>
<keyword evidence="9" id="KW-1185">Reference proteome</keyword>
<dbReference type="Proteomes" id="UP000005234">
    <property type="component" value="Chromosome"/>
</dbReference>
<dbReference type="Gene3D" id="3.90.1150.10">
    <property type="entry name" value="Aspartate Aminotransferase, domain 1"/>
    <property type="match status" value="1"/>
</dbReference>
<dbReference type="KEGG" id="fau:Fraau_2636"/>
<evidence type="ECO:0000256" key="4">
    <source>
        <dbReference type="ARBA" id="ARBA00022679"/>
    </source>
</evidence>
<comment type="cofactor">
    <cofactor evidence="1 6">
        <name>pyridoxal 5'-phosphate</name>
        <dbReference type="ChEBI" id="CHEBI:597326"/>
    </cofactor>
</comment>
<dbReference type="PANTHER" id="PTHR46383:SF1">
    <property type="entry name" value="ASPARTATE AMINOTRANSFERASE"/>
    <property type="match status" value="1"/>
</dbReference>
<keyword evidence="4 6" id="KW-0808">Transferase</keyword>
<dbReference type="Pfam" id="PF00155">
    <property type="entry name" value="Aminotran_1_2"/>
    <property type="match status" value="1"/>
</dbReference>
<dbReference type="NCBIfam" id="NF004769">
    <property type="entry name" value="PRK06107.1"/>
    <property type="match status" value="1"/>
</dbReference>
<feature type="domain" description="Aminotransferase class I/classII large" evidence="7">
    <location>
        <begin position="34"/>
        <end position="382"/>
    </location>
</feature>
<dbReference type="InterPro" id="IPR015421">
    <property type="entry name" value="PyrdxlP-dep_Trfase_major"/>
</dbReference>
<dbReference type="PANTHER" id="PTHR46383">
    <property type="entry name" value="ASPARTATE AMINOTRANSFERASE"/>
    <property type="match status" value="1"/>
</dbReference>
<evidence type="ECO:0000313" key="8">
    <source>
        <dbReference type="EMBL" id="AFC86979.1"/>
    </source>
</evidence>
<dbReference type="InterPro" id="IPR004838">
    <property type="entry name" value="NHTrfase_class1_PyrdxlP-BS"/>
</dbReference>
<dbReference type="EC" id="2.6.1.-" evidence="6"/>
<keyword evidence="3 6" id="KW-0032">Aminotransferase</keyword>
<dbReference type="FunFam" id="3.40.640.10:FF:000033">
    <property type="entry name" value="Aspartate aminotransferase"/>
    <property type="match status" value="1"/>
</dbReference>
<gene>
    <name evidence="8" type="ordered locus">Fraau_2636</name>
</gene>
<dbReference type="InterPro" id="IPR004839">
    <property type="entry name" value="Aminotransferase_I/II_large"/>
</dbReference>
<evidence type="ECO:0000256" key="5">
    <source>
        <dbReference type="ARBA" id="ARBA00022898"/>
    </source>
</evidence>
<dbReference type="EMBL" id="CP003350">
    <property type="protein sequence ID" value="AFC86979.1"/>
    <property type="molecule type" value="Genomic_DNA"/>
</dbReference>
<dbReference type="GO" id="GO:0030170">
    <property type="term" value="F:pyridoxal phosphate binding"/>
    <property type="evidence" value="ECO:0007669"/>
    <property type="project" value="InterPro"/>
</dbReference>
<dbReference type="RefSeq" id="WP_014403982.1">
    <property type="nucleotide sequence ID" value="NC_017033.1"/>
</dbReference>
<dbReference type="CDD" id="cd00609">
    <property type="entry name" value="AAT_like"/>
    <property type="match status" value="1"/>
</dbReference>
<name>H8KYH9_FRAAD</name>
<dbReference type="AlphaFoldDB" id="H8KYH9"/>
<evidence type="ECO:0000259" key="7">
    <source>
        <dbReference type="Pfam" id="PF00155"/>
    </source>
</evidence>
<dbReference type="PROSITE" id="PS00105">
    <property type="entry name" value="AA_TRANSFER_CLASS_1"/>
    <property type="match status" value="1"/>
</dbReference>
<dbReference type="eggNOG" id="COG0436">
    <property type="taxonomic scope" value="Bacteria"/>
</dbReference>
<dbReference type="STRING" id="767434.Fraau_2636"/>
<keyword evidence="5" id="KW-0663">Pyridoxal phosphate</keyword>
<accession>H8KYH9</accession>
<dbReference type="GO" id="GO:0006520">
    <property type="term" value="P:amino acid metabolic process"/>
    <property type="evidence" value="ECO:0007669"/>
    <property type="project" value="InterPro"/>
</dbReference>
<dbReference type="OrthoDB" id="9803354at2"/>
<protein>
    <recommendedName>
        <fullName evidence="6">Aminotransferase</fullName>
        <ecNumber evidence="6">2.6.1.-</ecNumber>
    </recommendedName>
</protein>
<dbReference type="GO" id="GO:0008483">
    <property type="term" value="F:transaminase activity"/>
    <property type="evidence" value="ECO:0007669"/>
    <property type="project" value="UniProtKB-KW"/>
</dbReference>
<dbReference type="InterPro" id="IPR015424">
    <property type="entry name" value="PyrdxlP-dep_Trfase"/>
</dbReference>
<evidence type="ECO:0000256" key="6">
    <source>
        <dbReference type="RuleBase" id="RU000481"/>
    </source>
</evidence>
<evidence type="ECO:0000313" key="9">
    <source>
        <dbReference type="Proteomes" id="UP000005234"/>
    </source>
</evidence>
<reference evidence="8" key="1">
    <citation type="submission" date="2012-02" db="EMBL/GenBank/DDBJ databases">
        <title>The complete genome of Frateuria aurantia DSM 6220.</title>
        <authorList>
            <consortium name="US DOE Joint Genome Institute (JGI-PGF)"/>
            <person name="Lucas S."/>
            <person name="Copeland A."/>
            <person name="Lapidus A."/>
            <person name="Glavina del Rio T."/>
            <person name="Dalin E."/>
            <person name="Tice H."/>
            <person name="Bruce D."/>
            <person name="Goodwin L."/>
            <person name="Pitluck S."/>
            <person name="Peters L."/>
            <person name="Ovchinnikova G."/>
            <person name="Teshima H."/>
            <person name="Kyrpides N."/>
            <person name="Mavromatis K."/>
            <person name="Ivanova N."/>
            <person name="Brettin T."/>
            <person name="Detter J.C."/>
            <person name="Han C."/>
            <person name="Larimer F."/>
            <person name="Land M."/>
            <person name="Hauser L."/>
            <person name="Markowitz V."/>
            <person name="Cheng J.-F."/>
            <person name="Hugenholtz P."/>
            <person name="Woyke T."/>
            <person name="Wu D."/>
            <person name="Brambilla E."/>
            <person name="Klenk H.-P."/>
            <person name="Eisen J.A."/>
        </authorList>
    </citation>
    <scope>NUCLEOTIDE SEQUENCE</scope>
    <source>
        <strain evidence="8">DSM 6220</strain>
    </source>
</reference>
<sequence length="404" mass="43339">MSLRLAARVQRIKPSPSSAAADRAAALRREGRSIIGLVVGEPDLDMPGHIVEAIVEAARQGQTRYTQNAGTPELRAAISAKLQRENGLDYAADQILVTPGAKSAIFNALLATLGEGDEVLVPAPYWVSYPDMVLACDGTPVTVIGHESDGFKLRPEALAQAITPRTRWLILNSPSNPTGAVYSEAEWKDLLEVLQAHPQVWLMTDEIYEHICFAGHKPRHPLVLEPGLKERTLIVNGVSKTYAMTGLRLGYAAGPPALIQAMAALQSQSTSNACSLSQAGAVAALNGDQSFVVRNAELYRCRRDEVVGRINAIDGLRCELPDGAFYVYVNCAGLLGRQTPKGQILGNDDDVVMYLLEQVGVAVIAGHAYGLSPYFRLSTAASLETLIEGCVRMATAVSLLRTPA</sequence>
<evidence type="ECO:0000256" key="1">
    <source>
        <dbReference type="ARBA" id="ARBA00001933"/>
    </source>
</evidence>
<dbReference type="SUPFAM" id="SSF53383">
    <property type="entry name" value="PLP-dependent transferases"/>
    <property type="match status" value="1"/>
</dbReference>
<proteinExistence type="inferred from homology"/>
<organism evidence="8 9">
    <name type="scientific">Frateuria aurantia (strain ATCC 33424 / DSM 6220 / KCTC 2777 / LMG 1558 / NBRC 3245 / NCIMB 13370)</name>
    <name type="common">Acetobacter aurantius</name>
    <dbReference type="NCBI Taxonomy" id="767434"/>
    <lineage>
        <taxon>Bacteria</taxon>
        <taxon>Pseudomonadati</taxon>
        <taxon>Pseudomonadota</taxon>
        <taxon>Gammaproteobacteria</taxon>
        <taxon>Lysobacterales</taxon>
        <taxon>Rhodanobacteraceae</taxon>
        <taxon>Frateuria</taxon>
    </lineage>
</organism>
<evidence type="ECO:0000256" key="2">
    <source>
        <dbReference type="ARBA" id="ARBA00007441"/>
    </source>
</evidence>